<dbReference type="EMBL" id="WNZX01000003">
    <property type="protein sequence ID" value="MUG70087.1"/>
    <property type="molecule type" value="Genomic_DNA"/>
</dbReference>
<dbReference type="PROSITE" id="PS50850">
    <property type="entry name" value="MFS"/>
    <property type="match status" value="1"/>
</dbReference>
<dbReference type="GO" id="GO:0022857">
    <property type="term" value="F:transmembrane transporter activity"/>
    <property type="evidence" value="ECO:0007669"/>
    <property type="project" value="InterPro"/>
</dbReference>
<dbReference type="PANTHER" id="PTHR23518:SF2">
    <property type="entry name" value="MAJOR FACILITATOR SUPERFAMILY TRANSPORTER"/>
    <property type="match status" value="1"/>
</dbReference>
<dbReference type="InterPro" id="IPR020846">
    <property type="entry name" value="MFS_dom"/>
</dbReference>
<proteinExistence type="predicted"/>
<evidence type="ECO:0000256" key="4">
    <source>
        <dbReference type="ARBA" id="ARBA00022989"/>
    </source>
</evidence>
<comment type="caution">
    <text evidence="8">The sequence shown here is derived from an EMBL/GenBank/DDBJ whole genome shotgun (WGS) entry which is preliminary data.</text>
</comment>
<feature type="transmembrane region" description="Helical" evidence="6">
    <location>
        <begin position="163"/>
        <end position="180"/>
    </location>
</feature>
<feature type="transmembrane region" description="Helical" evidence="6">
    <location>
        <begin position="9"/>
        <end position="26"/>
    </location>
</feature>
<gene>
    <name evidence="8" type="ORF">GNP93_05275</name>
</gene>
<evidence type="ECO:0000256" key="5">
    <source>
        <dbReference type="ARBA" id="ARBA00023136"/>
    </source>
</evidence>
<dbReference type="Proteomes" id="UP000450917">
    <property type="component" value="Unassembled WGS sequence"/>
</dbReference>
<evidence type="ECO:0000313" key="8">
    <source>
        <dbReference type="EMBL" id="MUG70087.1"/>
    </source>
</evidence>
<keyword evidence="9" id="KW-1185">Reference proteome</keyword>
<feature type="transmembrane region" description="Helical" evidence="6">
    <location>
        <begin position="74"/>
        <end position="100"/>
    </location>
</feature>
<accession>A0A7X3CRD3</accession>
<evidence type="ECO:0000256" key="6">
    <source>
        <dbReference type="SAM" id="Phobius"/>
    </source>
</evidence>
<reference evidence="8 9" key="1">
    <citation type="submission" date="2019-11" db="EMBL/GenBank/DDBJ databases">
        <title>Draft genome sequences of five Paenibacillus species of dairy origin.</title>
        <authorList>
            <person name="Olajide A.M."/>
            <person name="Chen S."/>
            <person name="Lapointe G."/>
        </authorList>
    </citation>
    <scope>NUCLEOTIDE SEQUENCE [LARGE SCALE GENOMIC DNA]</scope>
    <source>
        <strain evidence="8 9">2CS3</strain>
    </source>
</reference>
<dbReference type="PANTHER" id="PTHR23518">
    <property type="entry name" value="C-METHYLTRANSFERASE"/>
    <property type="match status" value="1"/>
</dbReference>
<dbReference type="CDD" id="cd17490">
    <property type="entry name" value="MFS_YxlH_like"/>
    <property type="match status" value="1"/>
</dbReference>
<evidence type="ECO:0000259" key="7">
    <source>
        <dbReference type="PROSITE" id="PS50850"/>
    </source>
</evidence>
<dbReference type="InterPro" id="IPR036259">
    <property type="entry name" value="MFS_trans_sf"/>
</dbReference>
<protein>
    <submittedName>
        <fullName evidence="8">MFS transporter</fullName>
    </submittedName>
</protein>
<keyword evidence="3 6" id="KW-0812">Transmembrane</keyword>
<dbReference type="InterPro" id="IPR011701">
    <property type="entry name" value="MFS"/>
</dbReference>
<keyword evidence="4 6" id="KW-1133">Transmembrane helix</keyword>
<dbReference type="AlphaFoldDB" id="A0A7X3CRD3"/>
<organism evidence="8 9">
    <name type="scientific">Paenibacillus validus</name>
    <dbReference type="NCBI Taxonomy" id="44253"/>
    <lineage>
        <taxon>Bacteria</taxon>
        <taxon>Bacillati</taxon>
        <taxon>Bacillota</taxon>
        <taxon>Bacilli</taxon>
        <taxon>Bacillales</taxon>
        <taxon>Paenibacillaceae</taxon>
        <taxon>Paenibacillus</taxon>
    </lineage>
</organism>
<sequence length="403" mass="43546">MHGIRVKDHALFIAVTFLFWSSQYVYSPILSSYLEQKGAGHLLIGLILGSYGITQLLIRFPLGMMSDYLSRRKLFVSLGLVMSMLSCMGLLMGDFGWILVSRLVSGVSASTWVVFTVLYSAYFASGNIAKAMSNIQFVTVAAQLLGMSASAFLVSGWGWHAPFWVALAFAMLGALLSLGIKDTERQSFKKPVGWDGLTAVVREPNLLKVSLLSTICHSTLFITIFGFTPLQAFKIGGTEEAISMLVVAFMIPHAIATFLSGRLFMKRWGSWTTLTIGFAGSAVFTLATPFIHDLGLLCLTQGINGFAQGLSFPLLLSLALRGISQEKRGTAMGFYQAFYSLGIFLGPFLAGWFNDGSDLTGGFLFSAATGLLAACLTVYWNHSDKSANAHARDSRSASAAESG</sequence>
<evidence type="ECO:0000256" key="3">
    <source>
        <dbReference type="ARBA" id="ARBA00022692"/>
    </source>
</evidence>
<feature type="transmembrane region" description="Helical" evidence="6">
    <location>
        <begin position="271"/>
        <end position="291"/>
    </location>
</feature>
<feature type="transmembrane region" description="Helical" evidence="6">
    <location>
        <begin position="241"/>
        <end position="259"/>
    </location>
</feature>
<evidence type="ECO:0000313" key="9">
    <source>
        <dbReference type="Proteomes" id="UP000450917"/>
    </source>
</evidence>
<evidence type="ECO:0000256" key="2">
    <source>
        <dbReference type="ARBA" id="ARBA00022448"/>
    </source>
</evidence>
<keyword evidence="5 6" id="KW-0472">Membrane</keyword>
<evidence type="ECO:0000256" key="1">
    <source>
        <dbReference type="ARBA" id="ARBA00004651"/>
    </source>
</evidence>
<feature type="transmembrane region" description="Helical" evidence="6">
    <location>
        <begin position="303"/>
        <end position="320"/>
    </location>
</feature>
<dbReference type="GO" id="GO:0005886">
    <property type="term" value="C:plasma membrane"/>
    <property type="evidence" value="ECO:0007669"/>
    <property type="project" value="UniProtKB-SubCell"/>
</dbReference>
<dbReference type="SUPFAM" id="SSF103473">
    <property type="entry name" value="MFS general substrate transporter"/>
    <property type="match status" value="1"/>
</dbReference>
<feature type="transmembrane region" description="Helical" evidence="6">
    <location>
        <begin position="209"/>
        <end position="229"/>
    </location>
</feature>
<dbReference type="Pfam" id="PF07690">
    <property type="entry name" value="MFS_1"/>
    <property type="match status" value="1"/>
</dbReference>
<feature type="transmembrane region" description="Helical" evidence="6">
    <location>
        <begin position="38"/>
        <end position="62"/>
    </location>
</feature>
<feature type="transmembrane region" description="Helical" evidence="6">
    <location>
        <begin position="137"/>
        <end position="157"/>
    </location>
</feature>
<feature type="transmembrane region" description="Helical" evidence="6">
    <location>
        <begin position="106"/>
        <end position="125"/>
    </location>
</feature>
<name>A0A7X3CRD3_9BACL</name>
<feature type="domain" description="Major facilitator superfamily (MFS) profile" evidence="7">
    <location>
        <begin position="8"/>
        <end position="385"/>
    </location>
</feature>
<comment type="subcellular location">
    <subcellularLocation>
        <location evidence="1">Cell membrane</location>
        <topology evidence="1">Multi-pass membrane protein</topology>
    </subcellularLocation>
</comment>
<feature type="transmembrane region" description="Helical" evidence="6">
    <location>
        <begin position="332"/>
        <end position="353"/>
    </location>
</feature>
<keyword evidence="2" id="KW-0813">Transport</keyword>
<dbReference type="Gene3D" id="1.20.1250.20">
    <property type="entry name" value="MFS general substrate transporter like domains"/>
    <property type="match status" value="1"/>
</dbReference>
<feature type="transmembrane region" description="Helical" evidence="6">
    <location>
        <begin position="359"/>
        <end position="380"/>
    </location>
</feature>